<accession>A0AC35U980</accession>
<protein>
    <submittedName>
        <fullName evidence="2">Dynein light chain</fullName>
    </submittedName>
</protein>
<evidence type="ECO:0000313" key="2">
    <source>
        <dbReference type="WBParaSite" id="RSKR_0000868900.1"/>
    </source>
</evidence>
<name>A0AC35U980_9BILA</name>
<dbReference type="WBParaSite" id="RSKR_0000868900.1">
    <property type="protein sequence ID" value="RSKR_0000868900.1"/>
    <property type="gene ID" value="RSKR_0000868900"/>
</dbReference>
<dbReference type="Proteomes" id="UP000095286">
    <property type="component" value="Unplaced"/>
</dbReference>
<organism evidence="1 2">
    <name type="scientific">Rhabditophanes sp. KR3021</name>
    <dbReference type="NCBI Taxonomy" id="114890"/>
    <lineage>
        <taxon>Eukaryota</taxon>
        <taxon>Metazoa</taxon>
        <taxon>Ecdysozoa</taxon>
        <taxon>Nematoda</taxon>
        <taxon>Chromadorea</taxon>
        <taxon>Rhabditida</taxon>
        <taxon>Tylenchina</taxon>
        <taxon>Panagrolaimomorpha</taxon>
        <taxon>Strongyloidoidea</taxon>
        <taxon>Alloionematidae</taxon>
        <taxon>Rhabditophanes</taxon>
    </lineage>
</organism>
<proteinExistence type="predicted"/>
<sequence>MCPPGWAVQRNKEQGAVNCEIGTKKCISPYNCVASHCGQKFCCGNERNLKDIETDNGAENFTTDGQSSNDGKADEFVVVSTHTRKIEVEASLGMTKEMMDVAKKVVMAAFTDFIPGTGVETDIISEAMRATFGGYWMVGDFDYYSDVAFTISRRSRHYAVFVIGERRILVAQEGNGVKKEEHEDSPSD</sequence>
<reference evidence="2" key="1">
    <citation type="submission" date="2016-11" db="UniProtKB">
        <authorList>
            <consortium name="WormBaseParasite"/>
        </authorList>
    </citation>
    <scope>IDENTIFICATION</scope>
    <source>
        <strain evidence="2">KR3021</strain>
    </source>
</reference>
<evidence type="ECO:0000313" key="1">
    <source>
        <dbReference type="Proteomes" id="UP000095286"/>
    </source>
</evidence>